<dbReference type="Proteomes" id="UP001501588">
    <property type="component" value="Unassembled WGS sequence"/>
</dbReference>
<reference evidence="3 4" key="1">
    <citation type="journal article" date="2019" name="Int. J. Syst. Evol. Microbiol.">
        <title>The Global Catalogue of Microorganisms (GCM) 10K type strain sequencing project: providing services to taxonomists for standard genome sequencing and annotation.</title>
        <authorList>
            <consortium name="The Broad Institute Genomics Platform"/>
            <consortium name="The Broad Institute Genome Sequencing Center for Infectious Disease"/>
            <person name="Wu L."/>
            <person name="Ma J."/>
        </authorList>
    </citation>
    <scope>NUCLEOTIDE SEQUENCE [LARGE SCALE GENOMIC DNA]</scope>
    <source>
        <strain evidence="3 4">JCM 9933</strain>
    </source>
</reference>
<feature type="region of interest" description="Disordered" evidence="1">
    <location>
        <begin position="26"/>
        <end position="48"/>
    </location>
</feature>
<comment type="caution">
    <text evidence="3">The sequence shown here is derived from an EMBL/GenBank/DDBJ whole genome shotgun (WGS) entry which is preliminary data.</text>
</comment>
<evidence type="ECO:0000259" key="2">
    <source>
        <dbReference type="Pfam" id="PF13586"/>
    </source>
</evidence>
<dbReference type="Pfam" id="PF13586">
    <property type="entry name" value="DDE_Tnp_1_2"/>
    <property type="match status" value="1"/>
</dbReference>
<evidence type="ECO:0000313" key="3">
    <source>
        <dbReference type="EMBL" id="GAA0570998.1"/>
    </source>
</evidence>
<dbReference type="InterPro" id="IPR025668">
    <property type="entry name" value="Tnp_DDE_dom"/>
</dbReference>
<evidence type="ECO:0000256" key="1">
    <source>
        <dbReference type="SAM" id="MobiDB-lite"/>
    </source>
</evidence>
<dbReference type="EMBL" id="BAAAFZ010000008">
    <property type="protein sequence ID" value="GAA0570998.1"/>
    <property type="molecule type" value="Genomic_DNA"/>
</dbReference>
<accession>A0ABN1EQN4</accession>
<dbReference type="PANTHER" id="PTHR30007">
    <property type="entry name" value="PHP DOMAIN PROTEIN"/>
    <property type="match status" value="1"/>
</dbReference>
<proteinExistence type="predicted"/>
<organism evidence="3 4">
    <name type="scientific">Craurococcus roseus</name>
    <dbReference type="NCBI Taxonomy" id="77585"/>
    <lineage>
        <taxon>Bacteria</taxon>
        <taxon>Pseudomonadati</taxon>
        <taxon>Pseudomonadota</taxon>
        <taxon>Alphaproteobacteria</taxon>
        <taxon>Acetobacterales</taxon>
        <taxon>Acetobacteraceae</taxon>
        <taxon>Craurococcus</taxon>
    </lineage>
</organism>
<protein>
    <recommendedName>
        <fullName evidence="2">Transposase DDE domain-containing protein</fullName>
    </recommendedName>
</protein>
<dbReference type="PANTHER" id="PTHR30007:SF1">
    <property type="entry name" value="BLR1914 PROTEIN"/>
    <property type="match status" value="1"/>
</dbReference>
<sequence length="124" mass="14321">MAFALTPGERNERATLPELMAKGAVPRAGRGRPRLRPRTVVGDRGYTGGPTRDFLRRRGIAAVIPQFRTEKRPRLVDWDLYRERNVVERLVGRLKEYRRIATRYDKLAASYLAFVQLAAIKLWL</sequence>
<feature type="domain" description="Transposase DDE" evidence="2">
    <location>
        <begin position="40"/>
        <end position="124"/>
    </location>
</feature>
<name>A0ABN1EQN4_9PROT</name>
<keyword evidence="4" id="KW-1185">Reference proteome</keyword>
<evidence type="ECO:0000313" key="4">
    <source>
        <dbReference type="Proteomes" id="UP001501588"/>
    </source>
</evidence>
<gene>
    <name evidence="3" type="ORF">GCM10009416_06990</name>
</gene>